<dbReference type="CDD" id="cd02440">
    <property type="entry name" value="AdoMet_MTases"/>
    <property type="match status" value="1"/>
</dbReference>
<keyword evidence="5" id="KW-0479">Metal-binding</keyword>
<evidence type="ECO:0000256" key="1">
    <source>
        <dbReference type="ARBA" id="ARBA00022603"/>
    </source>
</evidence>
<dbReference type="GeneID" id="114245597"/>
<dbReference type="PANTHER" id="PTHR43464:SF19">
    <property type="entry name" value="UBIQUINONE BIOSYNTHESIS O-METHYLTRANSFERASE, MITOCHONDRIAL"/>
    <property type="match status" value="1"/>
</dbReference>
<feature type="binding site" evidence="5">
    <location>
        <position position="187"/>
    </location>
    <ligand>
        <name>Mg(2+)</name>
        <dbReference type="ChEBI" id="CHEBI:18420"/>
    </ligand>
</feature>
<protein>
    <recommendedName>
        <fullName evidence="5">Ubiquinone biosynthesis O-methyltransferase, mitochondrial</fullName>
    </recommendedName>
    <alternativeName>
        <fullName evidence="5">3-demethylubiquinol 3-O-methyltransferase</fullName>
        <ecNumber evidence="5">2.1.1.64</ecNumber>
    </alternativeName>
    <alternativeName>
        <fullName evidence="5">3-demethylubiquinone 3-O-methyltransferase</fullName>
        <ecNumber evidence="5">2.1.1.-</ecNumber>
    </alternativeName>
    <alternativeName>
        <fullName evidence="5">Polyprenyldihydroxybenzoate methyltransferase</fullName>
        <ecNumber evidence="5">2.1.1.114</ecNumber>
    </alternativeName>
</protein>
<dbReference type="AlphaFoldDB" id="A0A6J2JXR9"/>
<dbReference type="EC" id="2.1.1.-" evidence="5"/>
<dbReference type="InterPro" id="IPR010233">
    <property type="entry name" value="UbiG_MeTrfase"/>
</dbReference>
<dbReference type="GO" id="GO:0032259">
    <property type="term" value="P:methylation"/>
    <property type="evidence" value="ECO:0007669"/>
    <property type="project" value="UniProtKB-KW"/>
</dbReference>
<comment type="cofactor">
    <cofactor evidence="5">
        <name>Mg(2+)</name>
        <dbReference type="ChEBI" id="CHEBI:18420"/>
    </cofactor>
</comment>
<dbReference type="GO" id="GO:0061542">
    <property type="term" value="F:3-demethylubiquinol 3-O-methyltransferase activity"/>
    <property type="evidence" value="ECO:0007669"/>
    <property type="project" value="UniProtKB-UniRule"/>
</dbReference>
<dbReference type="RefSeq" id="XP_028033627.1">
    <property type="nucleotide sequence ID" value="XM_028177826.1"/>
</dbReference>
<keyword evidence="3 5" id="KW-0831">Ubiquinone biosynthesis</keyword>
<name>A0A6J2JXR9_BOMMA</name>
<keyword evidence="1 5" id="KW-0489">Methyltransferase</keyword>
<keyword evidence="2 5" id="KW-0808">Transferase</keyword>
<evidence type="ECO:0000256" key="4">
    <source>
        <dbReference type="ARBA" id="ARBA00022691"/>
    </source>
</evidence>
<dbReference type="InterPro" id="IPR013216">
    <property type="entry name" value="Methyltransf_11"/>
</dbReference>
<dbReference type="Gene3D" id="3.40.50.150">
    <property type="entry name" value="Vaccinia Virus protein VP39"/>
    <property type="match status" value="1"/>
</dbReference>
<dbReference type="Pfam" id="PF08241">
    <property type="entry name" value="Methyltransf_11"/>
    <property type="match status" value="1"/>
</dbReference>
<dbReference type="GO" id="GO:0046872">
    <property type="term" value="F:metal ion binding"/>
    <property type="evidence" value="ECO:0007669"/>
    <property type="project" value="UniProtKB-KW"/>
</dbReference>
<dbReference type="Proteomes" id="UP000504629">
    <property type="component" value="Unplaced"/>
</dbReference>
<dbReference type="HAMAP" id="MF_00472">
    <property type="entry name" value="UbiG"/>
    <property type="match status" value="1"/>
</dbReference>
<evidence type="ECO:0000259" key="6">
    <source>
        <dbReference type="Pfam" id="PF08241"/>
    </source>
</evidence>
<accession>A0A6J2JXR9</accession>
<comment type="catalytic activity">
    <reaction evidence="5">
        <text>a 3,4-dihydroxy-5-(all-trans-polyprenyl)benzoate + S-adenosyl-L-methionine = a 4-hydroxy-3-methoxy-5-(all-trans-polyprenyl)benzoate + S-adenosyl-L-homocysteine + H(+)</text>
        <dbReference type="Rhea" id="RHEA:44452"/>
        <dbReference type="Rhea" id="RHEA-COMP:10930"/>
        <dbReference type="Rhea" id="RHEA-COMP:10931"/>
        <dbReference type="ChEBI" id="CHEBI:15378"/>
        <dbReference type="ChEBI" id="CHEBI:57856"/>
        <dbReference type="ChEBI" id="CHEBI:59789"/>
        <dbReference type="ChEBI" id="CHEBI:64694"/>
        <dbReference type="ChEBI" id="CHEBI:84443"/>
        <dbReference type="EC" id="2.1.1.114"/>
    </reaction>
</comment>
<organism evidence="7 8">
    <name type="scientific">Bombyx mandarina</name>
    <name type="common">Wild silk moth</name>
    <name type="synonym">Wild silkworm</name>
    <dbReference type="NCBI Taxonomy" id="7092"/>
    <lineage>
        <taxon>Eukaryota</taxon>
        <taxon>Metazoa</taxon>
        <taxon>Ecdysozoa</taxon>
        <taxon>Arthropoda</taxon>
        <taxon>Hexapoda</taxon>
        <taxon>Insecta</taxon>
        <taxon>Pterygota</taxon>
        <taxon>Neoptera</taxon>
        <taxon>Endopterygota</taxon>
        <taxon>Lepidoptera</taxon>
        <taxon>Glossata</taxon>
        <taxon>Ditrysia</taxon>
        <taxon>Bombycoidea</taxon>
        <taxon>Bombycidae</taxon>
        <taxon>Bombycinae</taxon>
        <taxon>Bombyx</taxon>
    </lineage>
</organism>
<feature type="binding site" evidence="5">
    <location>
        <position position="85"/>
    </location>
    <ligand>
        <name>S-adenosyl-L-methionine</name>
        <dbReference type="ChEBI" id="CHEBI:59789"/>
    </ligand>
</feature>
<comment type="subcellular location">
    <subcellularLocation>
        <location evidence="5">Mitochondrion inner membrane</location>
        <topology evidence="5">Peripheral membrane protein</topology>
        <orientation evidence="5">Matrix side</orientation>
    </subcellularLocation>
</comment>
<feature type="binding site" evidence="5">
    <location>
        <position position="113"/>
    </location>
    <ligand>
        <name>S-adenosyl-L-methionine</name>
        <dbReference type="ChEBI" id="CHEBI:59789"/>
    </ligand>
</feature>
<keyword evidence="5" id="KW-0472">Membrane</keyword>
<comment type="pathway">
    <text evidence="5">Cofactor biosynthesis; ubiquinone biosynthesis.</text>
</comment>
<reference evidence="8" key="1">
    <citation type="submission" date="2025-08" db="UniProtKB">
        <authorList>
            <consortium name="RefSeq"/>
        </authorList>
    </citation>
    <scope>IDENTIFICATION</scope>
    <source>
        <tissue evidence="8">Silk gland</tissue>
    </source>
</reference>
<keyword evidence="7" id="KW-1185">Reference proteome</keyword>
<evidence type="ECO:0000256" key="3">
    <source>
        <dbReference type="ARBA" id="ARBA00022688"/>
    </source>
</evidence>
<dbReference type="NCBIfam" id="TIGR01983">
    <property type="entry name" value="UbiG"/>
    <property type="match status" value="1"/>
</dbReference>
<comment type="catalytic activity">
    <reaction evidence="5">
        <text>a 3-demethylubiquinol + S-adenosyl-L-methionine = a ubiquinol + S-adenosyl-L-homocysteine + H(+)</text>
        <dbReference type="Rhea" id="RHEA:44380"/>
        <dbReference type="Rhea" id="RHEA-COMP:9566"/>
        <dbReference type="Rhea" id="RHEA-COMP:10914"/>
        <dbReference type="ChEBI" id="CHEBI:15378"/>
        <dbReference type="ChEBI" id="CHEBI:17976"/>
        <dbReference type="ChEBI" id="CHEBI:57856"/>
        <dbReference type="ChEBI" id="CHEBI:59789"/>
        <dbReference type="ChEBI" id="CHEBI:84422"/>
        <dbReference type="EC" id="2.1.1.64"/>
    </reaction>
</comment>
<comment type="subunit">
    <text evidence="5">Component of a multi-subunit COQ enzyme complex.</text>
</comment>
<feature type="binding site" evidence="5">
    <location>
        <position position="183"/>
    </location>
    <ligand>
        <name>Mg(2+)</name>
        <dbReference type="ChEBI" id="CHEBI:18420"/>
    </ligand>
</feature>
<feature type="domain" description="Methyltransferase type 11" evidence="6">
    <location>
        <begin position="110"/>
        <end position="210"/>
    </location>
</feature>
<evidence type="ECO:0000313" key="7">
    <source>
        <dbReference type="Proteomes" id="UP000504629"/>
    </source>
</evidence>
<proteinExistence type="inferred from homology"/>
<dbReference type="UniPathway" id="UPA00232"/>
<comment type="catalytic activity">
    <reaction evidence="5">
        <text>a 3-demethylubiquinone + S-adenosyl-L-methionine = a ubiquinone + S-adenosyl-L-homocysteine</text>
        <dbReference type="Rhea" id="RHEA:81215"/>
        <dbReference type="Rhea" id="RHEA-COMP:9565"/>
        <dbReference type="Rhea" id="RHEA-COMP:19654"/>
        <dbReference type="ChEBI" id="CHEBI:16389"/>
        <dbReference type="ChEBI" id="CHEBI:57856"/>
        <dbReference type="ChEBI" id="CHEBI:59789"/>
        <dbReference type="ChEBI" id="CHEBI:231825"/>
    </reaction>
</comment>
<comment type="function">
    <text evidence="5">O-methyltransferase required for two non-consecutive steps during ubiquinone biosynthesis. Catalyzes the 2 O-methylation of 3,4-dihydroxy-5-(all-trans-polyprenyl)benzoic acid into 4-hydroxy-3-methoxy-5-(all-trans-polyprenyl)benzoic acid. Also catalyzes the last step of ubiquinone biosynthesis by mediating methylation of 3-demethylubiquinone into ubiquinone. Also able to mediate the methylation of 3-demethylubiquinol into ubiquinol.</text>
</comment>
<dbReference type="InterPro" id="IPR029063">
    <property type="entry name" value="SAM-dependent_MTases_sf"/>
</dbReference>
<keyword evidence="4 5" id="KW-0949">S-adenosyl-L-methionine</keyword>
<keyword evidence="5" id="KW-0460">Magnesium</keyword>
<dbReference type="PANTHER" id="PTHR43464">
    <property type="entry name" value="METHYLTRANSFERASE"/>
    <property type="match status" value="1"/>
</dbReference>
<gene>
    <name evidence="8" type="primary">LOC114245597</name>
    <name evidence="5" type="synonym">coq3</name>
</gene>
<feature type="binding site" evidence="5">
    <location>
        <position position="186"/>
    </location>
    <ligand>
        <name>Mg(2+)</name>
        <dbReference type="ChEBI" id="CHEBI:18420"/>
    </ligand>
</feature>
<comment type="similarity">
    <text evidence="5">Belongs to the class I-like SAM-binding methyltransferase superfamily. UbiG/COQ3 family.</text>
</comment>
<dbReference type="KEGG" id="bman:114245597"/>
<feature type="binding site" evidence="5">
    <location>
        <position position="134"/>
    </location>
    <ligand>
        <name>S-adenosyl-L-methionine</name>
        <dbReference type="ChEBI" id="CHEBI:59789"/>
    </ligand>
</feature>
<dbReference type="EC" id="2.1.1.114" evidence="5"/>
<dbReference type="GO" id="GO:0031314">
    <property type="term" value="C:extrinsic component of mitochondrial inner membrane"/>
    <property type="evidence" value="ECO:0007669"/>
    <property type="project" value="UniProtKB-UniRule"/>
</dbReference>
<evidence type="ECO:0000256" key="2">
    <source>
        <dbReference type="ARBA" id="ARBA00022679"/>
    </source>
</evidence>
<sequence length="296" mass="33733">MFAKMSTKALNTWRLACYPASPVINRIITYPKWRYYATANLYSKDENHGRTTLDSSEIKMFSKQMSEWWDVNGYLKSLHAMNKVRIPLIRDGLIQTSERTLTPLQDKKILDVGCGGGILAEGLARLGANVTGIDASEDLINLAREHSETNPKISNNKPTYYHCTIENHIKTHNEHYDAVVASEVIEHITDKQLFVNSCVAATKPGGRLFFTTPNKTRISQFLTIFVVENIIKIVKKGTHQYDKFITPNELTFLLERNNCLVESIYGLFYNPLNNSWHFTNSQLLLYALQAVKLKSL</sequence>
<dbReference type="GO" id="GO:0010420">
    <property type="term" value="F:polyprenyldihydroxybenzoate methyltransferase activity"/>
    <property type="evidence" value="ECO:0007669"/>
    <property type="project" value="UniProtKB-UniRule"/>
</dbReference>
<dbReference type="OrthoDB" id="3265906at2759"/>
<keyword evidence="5" id="KW-0496">Mitochondrion</keyword>
<keyword evidence="5" id="KW-0999">Mitochondrion inner membrane</keyword>
<dbReference type="SUPFAM" id="SSF53335">
    <property type="entry name" value="S-adenosyl-L-methionine-dependent methyltransferases"/>
    <property type="match status" value="1"/>
</dbReference>
<evidence type="ECO:0000256" key="5">
    <source>
        <dbReference type="HAMAP-Rule" id="MF_03190"/>
    </source>
</evidence>
<feature type="binding site" evidence="5">
    <location>
        <position position="182"/>
    </location>
    <ligand>
        <name>S-adenosyl-L-methionine</name>
        <dbReference type="ChEBI" id="CHEBI:59789"/>
    </ligand>
</feature>
<dbReference type="EC" id="2.1.1.64" evidence="5"/>
<evidence type="ECO:0000313" key="8">
    <source>
        <dbReference type="RefSeq" id="XP_028033627.1"/>
    </source>
</evidence>